<dbReference type="Proteomes" id="UP000664779">
    <property type="component" value="Unassembled WGS sequence"/>
</dbReference>
<dbReference type="Gene3D" id="1.10.10.10">
    <property type="entry name" value="Winged helix-like DNA-binding domain superfamily/Winged helix DNA-binding domain"/>
    <property type="match status" value="1"/>
</dbReference>
<dbReference type="FunFam" id="1.10.10.10:FF:000038">
    <property type="entry name" value="Glycine cleavage system transcriptional activator"/>
    <property type="match status" value="1"/>
</dbReference>
<name>A0A939J7A0_9HYPH</name>
<dbReference type="PRINTS" id="PR00039">
    <property type="entry name" value="HTHLYSR"/>
</dbReference>
<dbReference type="Gene3D" id="3.40.190.10">
    <property type="entry name" value="Periplasmic binding protein-like II"/>
    <property type="match status" value="2"/>
</dbReference>
<comment type="caution">
    <text evidence="6">The sequence shown here is derived from an EMBL/GenBank/DDBJ whole genome shotgun (WGS) entry which is preliminary data.</text>
</comment>
<reference evidence="6" key="1">
    <citation type="submission" date="2021-03" db="EMBL/GenBank/DDBJ databases">
        <title>Roseibium sp. CAU 1637 isolated from Incheon.</title>
        <authorList>
            <person name="Kim W."/>
        </authorList>
    </citation>
    <scope>NUCLEOTIDE SEQUENCE</scope>
    <source>
        <strain evidence="6">CAU 1637</strain>
    </source>
</reference>
<keyword evidence="4" id="KW-0804">Transcription</keyword>
<accession>A0A939J7A0</accession>
<dbReference type="InterPro" id="IPR000847">
    <property type="entry name" value="LysR_HTH_N"/>
</dbReference>
<dbReference type="RefSeq" id="WP_206940961.1">
    <property type="nucleotide sequence ID" value="NZ_JAFLNF010000004.1"/>
</dbReference>
<evidence type="ECO:0000256" key="2">
    <source>
        <dbReference type="ARBA" id="ARBA00023015"/>
    </source>
</evidence>
<dbReference type="GO" id="GO:0043565">
    <property type="term" value="F:sequence-specific DNA binding"/>
    <property type="evidence" value="ECO:0007669"/>
    <property type="project" value="TreeGrafter"/>
</dbReference>
<dbReference type="InterPro" id="IPR005119">
    <property type="entry name" value="LysR_subst-bd"/>
</dbReference>
<dbReference type="GO" id="GO:0003700">
    <property type="term" value="F:DNA-binding transcription factor activity"/>
    <property type="evidence" value="ECO:0007669"/>
    <property type="project" value="InterPro"/>
</dbReference>
<evidence type="ECO:0000259" key="5">
    <source>
        <dbReference type="PROSITE" id="PS50931"/>
    </source>
</evidence>
<evidence type="ECO:0000256" key="1">
    <source>
        <dbReference type="ARBA" id="ARBA00009437"/>
    </source>
</evidence>
<dbReference type="SUPFAM" id="SSF46785">
    <property type="entry name" value="Winged helix' DNA-binding domain"/>
    <property type="match status" value="1"/>
</dbReference>
<protein>
    <submittedName>
        <fullName evidence="6">LysR family transcriptional regulator</fullName>
    </submittedName>
</protein>
<dbReference type="GO" id="GO:0006351">
    <property type="term" value="P:DNA-templated transcription"/>
    <property type="evidence" value="ECO:0007669"/>
    <property type="project" value="TreeGrafter"/>
</dbReference>
<dbReference type="PANTHER" id="PTHR30537">
    <property type="entry name" value="HTH-TYPE TRANSCRIPTIONAL REGULATOR"/>
    <property type="match status" value="1"/>
</dbReference>
<dbReference type="InterPro" id="IPR036388">
    <property type="entry name" value="WH-like_DNA-bd_sf"/>
</dbReference>
<gene>
    <name evidence="6" type="ORF">J0X15_12030</name>
</gene>
<dbReference type="PROSITE" id="PS50931">
    <property type="entry name" value="HTH_LYSR"/>
    <property type="match status" value="1"/>
</dbReference>
<dbReference type="AlphaFoldDB" id="A0A939J7A0"/>
<dbReference type="InterPro" id="IPR058163">
    <property type="entry name" value="LysR-type_TF_proteobact-type"/>
</dbReference>
<organism evidence="6 7">
    <name type="scientific">Roseibium limicola</name>
    <dbReference type="NCBI Taxonomy" id="2816037"/>
    <lineage>
        <taxon>Bacteria</taxon>
        <taxon>Pseudomonadati</taxon>
        <taxon>Pseudomonadota</taxon>
        <taxon>Alphaproteobacteria</taxon>
        <taxon>Hyphomicrobiales</taxon>
        <taxon>Stappiaceae</taxon>
        <taxon>Roseibium</taxon>
    </lineage>
</organism>
<evidence type="ECO:0000313" key="7">
    <source>
        <dbReference type="Proteomes" id="UP000664779"/>
    </source>
</evidence>
<evidence type="ECO:0000256" key="3">
    <source>
        <dbReference type="ARBA" id="ARBA00023125"/>
    </source>
</evidence>
<keyword evidence="3" id="KW-0238">DNA-binding</keyword>
<proteinExistence type="inferred from homology"/>
<evidence type="ECO:0000256" key="4">
    <source>
        <dbReference type="ARBA" id="ARBA00023163"/>
    </source>
</evidence>
<dbReference type="SUPFAM" id="SSF53850">
    <property type="entry name" value="Periplasmic binding protein-like II"/>
    <property type="match status" value="1"/>
</dbReference>
<comment type="similarity">
    <text evidence="1">Belongs to the LysR transcriptional regulatory family.</text>
</comment>
<dbReference type="InterPro" id="IPR036390">
    <property type="entry name" value="WH_DNA-bd_sf"/>
</dbReference>
<dbReference type="Pfam" id="PF00126">
    <property type="entry name" value="HTH_1"/>
    <property type="match status" value="1"/>
</dbReference>
<keyword evidence="7" id="KW-1185">Reference proteome</keyword>
<evidence type="ECO:0000313" key="6">
    <source>
        <dbReference type="EMBL" id="MBO0345952.1"/>
    </source>
</evidence>
<sequence length="302" mass="34237">MNLLRGSLPPISSLLPFEAAARHESFTRAAEELGLTQAAVSKQIRLLEKDLGITLFERRNRGVFLTEEGRRFGQTVGTSLSDIAAETGRIRGVAASNEVVLVCQLCEAFYWLTPRLARFHHLHPEIEVNLASSLVPLATFERPFDLAIQTTGRQQGSYPLLFTASDEIFPVCSPDYITETLRPLPAERLPDYRLLSHRVVPKNWLEWEDWFQATGTITETRPKTRNFDSYPVVLQAAASGQGIALGWRRTVEFMLADNTLVRPCEEYVPRPTEISVFRSTQPSSRRPEVTALLEWLREELRD</sequence>
<dbReference type="Pfam" id="PF03466">
    <property type="entry name" value="LysR_substrate"/>
    <property type="match status" value="1"/>
</dbReference>
<feature type="domain" description="HTH lysR-type" evidence="5">
    <location>
        <begin position="17"/>
        <end position="66"/>
    </location>
</feature>
<dbReference type="PANTHER" id="PTHR30537:SF26">
    <property type="entry name" value="GLYCINE CLEAVAGE SYSTEM TRANSCRIPTIONAL ACTIVATOR"/>
    <property type="match status" value="1"/>
</dbReference>
<dbReference type="EMBL" id="JAFLNF010000004">
    <property type="protein sequence ID" value="MBO0345952.1"/>
    <property type="molecule type" value="Genomic_DNA"/>
</dbReference>
<keyword evidence="2" id="KW-0805">Transcription regulation</keyword>